<dbReference type="OMA" id="VESIHYM"/>
<dbReference type="SUPFAM" id="SSF54928">
    <property type="entry name" value="RNA-binding domain, RBD"/>
    <property type="match status" value="1"/>
</dbReference>
<gene>
    <name evidence="4" type="ORF">MBM_09553</name>
</gene>
<dbReference type="Gene3D" id="3.30.70.330">
    <property type="match status" value="1"/>
</dbReference>
<dbReference type="Proteomes" id="UP000006753">
    <property type="component" value="Unassembled WGS sequence"/>
</dbReference>
<keyword evidence="1" id="KW-0694">RNA-binding</keyword>
<evidence type="ECO:0000256" key="2">
    <source>
        <dbReference type="SAM" id="MobiDB-lite"/>
    </source>
</evidence>
<dbReference type="KEGG" id="mbe:MBM_09553"/>
<dbReference type="OrthoDB" id="3941926at2759"/>
<dbReference type="GO" id="GO:0003723">
    <property type="term" value="F:RNA binding"/>
    <property type="evidence" value="ECO:0007669"/>
    <property type="project" value="UniProtKB-UniRule"/>
</dbReference>
<reference evidence="4 5" key="1">
    <citation type="journal article" date="2012" name="BMC Genomics">
        <title>Sequencing the genome of Marssonina brunnea reveals fungus-poplar co-evolution.</title>
        <authorList>
            <person name="Zhu S."/>
            <person name="Cao Y.-Z."/>
            <person name="Jiang C."/>
            <person name="Tan B.-Y."/>
            <person name="Wang Z."/>
            <person name="Feng S."/>
            <person name="Zhang L."/>
            <person name="Su X.-H."/>
            <person name="Brejova B."/>
            <person name="Vinar T."/>
            <person name="Xu M."/>
            <person name="Wang M.-X."/>
            <person name="Zhang S.-G."/>
            <person name="Huang M.-R."/>
            <person name="Wu R."/>
            <person name="Zhou Y."/>
        </authorList>
    </citation>
    <scope>NUCLEOTIDE SEQUENCE [LARGE SCALE GENOMIC DNA]</scope>
    <source>
        <strain evidence="4 5">MB_m1</strain>
    </source>
</reference>
<dbReference type="InterPro" id="IPR000504">
    <property type="entry name" value="RRM_dom"/>
</dbReference>
<dbReference type="InterPro" id="IPR035979">
    <property type="entry name" value="RBD_domain_sf"/>
</dbReference>
<evidence type="ECO:0000256" key="1">
    <source>
        <dbReference type="PROSITE-ProRule" id="PRU00176"/>
    </source>
</evidence>
<feature type="compositionally biased region" description="Polar residues" evidence="2">
    <location>
        <begin position="471"/>
        <end position="508"/>
    </location>
</feature>
<feature type="region of interest" description="Disordered" evidence="2">
    <location>
        <begin position="657"/>
        <end position="682"/>
    </location>
</feature>
<dbReference type="InParanoid" id="K1WJ65"/>
<dbReference type="CDD" id="cd00590">
    <property type="entry name" value="RRM_SF"/>
    <property type="match status" value="1"/>
</dbReference>
<feature type="domain" description="RRM" evidence="3">
    <location>
        <begin position="580"/>
        <end position="653"/>
    </location>
</feature>
<keyword evidence="5" id="KW-1185">Reference proteome</keyword>
<evidence type="ECO:0000313" key="4">
    <source>
        <dbReference type="EMBL" id="EKD12232.1"/>
    </source>
</evidence>
<feature type="compositionally biased region" description="Polar residues" evidence="2">
    <location>
        <begin position="860"/>
        <end position="895"/>
    </location>
</feature>
<organism evidence="4 5">
    <name type="scientific">Marssonina brunnea f. sp. multigermtubi (strain MB_m1)</name>
    <name type="common">Marssonina leaf spot fungus</name>
    <dbReference type="NCBI Taxonomy" id="1072389"/>
    <lineage>
        <taxon>Eukaryota</taxon>
        <taxon>Fungi</taxon>
        <taxon>Dikarya</taxon>
        <taxon>Ascomycota</taxon>
        <taxon>Pezizomycotina</taxon>
        <taxon>Leotiomycetes</taxon>
        <taxon>Helotiales</taxon>
        <taxon>Drepanopezizaceae</taxon>
        <taxon>Drepanopeziza</taxon>
    </lineage>
</organism>
<feature type="compositionally biased region" description="Polar residues" evidence="2">
    <location>
        <begin position="902"/>
        <end position="928"/>
    </location>
</feature>
<feature type="region of interest" description="Disordered" evidence="2">
    <location>
        <begin position="773"/>
        <end position="941"/>
    </location>
</feature>
<feature type="region of interest" description="Disordered" evidence="2">
    <location>
        <begin position="1066"/>
        <end position="1087"/>
    </location>
</feature>
<dbReference type="STRING" id="1072389.K1WJ65"/>
<accession>K1WJ65</accession>
<dbReference type="SMART" id="SM00360">
    <property type="entry name" value="RRM"/>
    <property type="match status" value="1"/>
</dbReference>
<feature type="region of interest" description="Disordered" evidence="2">
    <location>
        <begin position="525"/>
        <end position="557"/>
    </location>
</feature>
<name>K1WJ65_MARBU</name>
<dbReference type="PROSITE" id="PS50102">
    <property type="entry name" value="RRM"/>
    <property type="match status" value="1"/>
</dbReference>
<feature type="compositionally biased region" description="Basic and acidic residues" evidence="2">
    <location>
        <begin position="666"/>
        <end position="675"/>
    </location>
</feature>
<protein>
    <recommendedName>
        <fullName evidence="3">RRM domain-containing protein</fullName>
    </recommendedName>
</protein>
<proteinExistence type="predicted"/>
<dbReference type="Pfam" id="PF00076">
    <property type="entry name" value="RRM_1"/>
    <property type="match status" value="1"/>
</dbReference>
<evidence type="ECO:0000313" key="5">
    <source>
        <dbReference type="Proteomes" id="UP000006753"/>
    </source>
</evidence>
<dbReference type="EMBL" id="JH921460">
    <property type="protein sequence ID" value="EKD12232.1"/>
    <property type="molecule type" value="Genomic_DNA"/>
</dbReference>
<sequence length="1123" mass="124195">MSFRPQHYNYQPHPHLHLDASSFFETSSFAHPSPPSPPTPQHQHLRSQTLNPLAPSYTQPFLSPPPTPPAMSTSIVPPHFYQVAANSRAAFSTHNGTKPKRELPDPLPMPVIRTNIKGDVEARADQLIKDFPGIACRLVDEPDWWGLHDYFDGYDLWIEGPDFCFFVAITIARKNQEQARRVQLEQQEQTRLAKENALILEQQQAMIREVAEDWVEYHQPLVFHNRHIPDLTVFFDEVDKTNFIDMRPEEINYFTTWLNFYRDRLLARMDEQSRILAERHRGPVPPFGGPPMFGPQQPGLYTGYQLGQGPIMPLPGQITLRQQRGGSMASMGPRSVVEQQSGHCESFSNQAPRVYSIHPSRQPYIPTGPAADGYLSHNRQRGFSNASRDGRVFHRNSVSNNHNNRRQPGNNLRGSPHGNTPTREPVYILHSPRNVPPSVSVTQRNISEPIPAVPSPYRNQAPGGHYGSPSGHRNVSHNSANDTSPPSQMTLQTAQRSVSGSATLQTATMPPLPMRSKAQVFSNDARVSNGHHEPQTTGRLFSGTHDKKSVSLRSPVPTSSGDAYTMYYLPPRGKDHENVRTVHVFRFSEDAFRSHVIKDIMEECGQVESVHYLASKGRTFVTFVEHASVERAILRWNGADFHGCTLNLSVPNTLRDRSGSNASHYLHGDQRDYGPHQRRMSNRISNYNGPAHSRKPSVGLQTNGNSPAKIYFEDNQLRSQETEVAQHQTAMKNYVQQQFVLGNVANRFNGKSSADRPEPKIYMQQGMIYPGSDMKKENFAPGKSAASVSNYPKNNKKGSRQNTSARPTPAASPVKSLSAADSKDHSFSENSASATVKIHLNQSQGGKKKNKSSAKKIIGTSRSEASSTTDATMQTATSPADSTPMTRDTSFSSIPSRKPSVATETPSIPRSQSAIELPSHASSKNTASKAKPKQRIKIHEPKLEVKNAELSAAKMPVPIPEGFEVPETKGITKSDPLSHSKHDSNVSTASKSPKRNSDIKFATSLVSEQVPVMVAPLVDEKMEVKASITPSSGLLTVGVSSKSSATSLKVDHWPILAPAKPPNIDSKLPPPVMGPLTAASKDGKKKKLVPAVAVPRAFETRPQPSTYELGTKTWPFVRNTRPK</sequence>
<evidence type="ECO:0000259" key="3">
    <source>
        <dbReference type="PROSITE" id="PS50102"/>
    </source>
</evidence>
<feature type="compositionally biased region" description="Polar residues" evidence="2">
    <location>
        <begin position="437"/>
        <end position="446"/>
    </location>
</feature>
<feature type="compositionally biased region" description="Basic and acidic residues" evidence="2">
    <location>
        <begin position="966"/>
        <end position="984"/>
    </location>
</feature>
<dbReference type="HOGENOM" id="CLU_280067_0_0_1"/>
<dbReference type="AlphaFoldDB" id="K1WJ65"/>
<feature type="compositionally biased region" description="Low complexity" evidence="2">
    <location>
        <begin position="395"/>
        <end position="411"/>
    </location>
</feature>
<dbReference type="InterPro" id="IPR012677">
    <property type="entry name" value="Nucleotide-bd_a/b_plait_sf"/>
</dbReference>
<feature type="region of interest" description="Disordered" evidence="2">
    <location>
        <begin position="959"/>
        <end position="995"/>
    </location>
</feature>
<feature type="region of interest" description="Disordered" evidence="2">
    <location>
        <begin position="358"/>
        <end position="513"/>
    </location>
</feature>
<feature type="region of interest" description="Disordered" evidence="2">
    <location>
        <begin position="26"/>
        <end position="46"/>
    </location>
</feature>